<name>A0A1D2AI58_ORNBR</name>
<organism evidence="1">
    <name type="scientific">Ornithodoros brasiliensis</name>
    <name type="common">Mouro tick</name>
    <dbReference type="NCBI Taxonomy" id="888526"/>
    <lineage>
        <taxon>Eukaryota</taxon>
        <taxon>Metazoa</taxon>
        <taxon>Ecdysozoa</taxon>
        <taxon>Arthropoda</taxon>
        <taxon>Chelicerata</taxon>
        <taxon>Arachnida</taxon>
        <taxon>Acari</taxon>
        <taxon>Parasitiformes</taxon>
        <taxon>Ixodida</taxon>
        <taxon>Ixodoidea</taxon>
        <taxon>Argasidae</taxon>
        <taxon>Ornithodorinae</taxon>
        <taxon>Ornithodoros</taxon>
    </lineage>
</organism>
<dbReference type="AlphaFoldDB" id="A0A1D2AI58"/>
<proteinExistence type="predicted"/>
<protein>
    <submittedName>
        <fullName evidence="1">Uncharacterized protein</fullName>
    </submittedName>
</protein>
<accession>A0A1D2AI58</accession>
<reference evidence="1" key="1">
    <citation type="submission" date="2016-07" db="EMBL/GenBank/DDBJ databases">
        <title>Salivary Glands transcriptome analysis on engorged females of Ornithodoros brasiliensis (Acari:Argasidae).</title>
        <authorList>
            <person name="Simons S.M."/>
            <person name="Carvalho E."/>
            <person name="Junqueira-de-Azevedo I."/>
            <person name="Ho P.L."/>
            <person name="Giovanni D."/>
            <person name="Mendonca R."/>
            <person name="Onofrio V."/>
            <person name="Landulfo G."/>
            <person name="Ramirez D."/>
            <person name="Barros-Battesti D."/>
        </authorList>
    </citation>
    <scope>NUCLEOTIDE SEQUENCE</scope>
    <source>
        <strain evidence="1">Female</strain>
        <tissue evidence="1">Salivary gland</tissue>
    </source>
</reference>
<sequence>NLGMVVVLILNSFGNALSVRSLHMQKALPKLLRVSIAAVLGFYAKGGLATDIVCYRRRLSFFTAPRAGAVFGLRQIPPTRVRSQSSSARSDLEDSVHQSKAPLLMLFPRDNIDRDSLKTELTSFGLY</sequence>
<feature type="non-terminal residue" evidence="1">
    <location>
        <position position="1"/>
    </location>
</feature>
<evidence type="ECO:0000313" key="1">
    <source>
        <dbReference type="EMBL" id="JAT78877.1"/>
    </source>
</evidence>
<dbReference type="EMBL" id="GETE01000879">
    <property type="protein sequence ID" value="JAT78877.1"/>
    <property type="molecule type" value="Transcribed_RNA"/>
</dbReference>